<organism evidence="2 3">
    <name type="scientific">Komagataella phaffii (strain GS115 / ATCC 20864)</name>
    <name type="common">Yeast</name>
    <name type="synonym">Pichia pastoris</name>
    <dbReference type="NCBI Taxonomy" id="644223"/>
    <lineage>
        <taxon>Eukaryota</taxon>
        <taxon>Fungi</taxon>
        <taxon>Dikarya</taxon>
        <taxon>Ascomycota</taxon>
        <taxon>Saccharomycotina</taxon>
        <taxon>Pichiomycetes</taxon>
        <taxon>Pichiales</taxon>
        <taxon>Pichiaceae</taxon>
        <taxon>Komagataella</taxon>
    </lineage>
</organism>
<evidence type="ECO:0000313" key="3">
    <source>
        <dbReference type="Proteomes" id="UP000000314"/>
    </source>
</evidence>
<dbReference type="GeneID" id="8197599"/>
<keyword evidence="3" id="KW-1185">Reference proteome</keyword>
<reference evidence="2 3" key="1">
    <citation type="journal article" date="2009" name="Nat. Biotechnol.">
        <title>Genome sequence of the recombinant protein production host Pichia pastoris.</title>
        <authorList>
            <person name="De Schutter K."/>
            <person name="Lin Y.C."/>
            <person name="Tiels P."/>
            <person name="Van Hecke A."/>
            <person name="Glinka S."/>
            <person name="Weber-Lehmann J."/>
            <person name="Rouze P."/>
            <person name="Van de Peer Y."/>
            <person name="Callewaert N."/>
        </authorList>
    </citation>
    <scope>NUCLEOTIDE SEQUENCE [LARGE SCALE GENOMIC DNA]</scope>
    <source>
        <strain evidence="3">GS115 / ATCC 20864</strain>
    </source>
</reference>
<sequence length="470" mass="54164">MSGDDDIGSSSESEIEGGLSLLSNSRLIKDSKPSPPETTPFNDVEVISKYSDDKLIKDLSKYQSNQETLSYIASKAKQRQDVFNKRSNLEEKIKAQVNPEVFKENPAYLDYLVTHYEGKHGINLQDFFFVTNPQPFVILPIEGVGKIRSDQLLNHLAYETREEFIDTIGAKLDDVHDISLFQCKTFLKTIGCKTELIDQPSSITLTLNPHVKTIPQSLIVRKVWYLIQRVSRSPWDLTIQNLLLYTVLYFFMDKLIADGSENTSCVDWLNKSMISLMQWYPSDTQLTTNESFQETMSLLISAINKITTDVNLIARLLLNMDTRNSISRYMCHALSMHYLSVPIEYQSVNYPMERIKLDCDPESINKEILGLLEKNLEKFCHCELEVSIPRDKLVYKQIQARMSILSSLINYYLPHLSRTQSQKFHEHISSLSQDYFHMHKSQINPTIFETINSLKALEDKLFDKILQSNN</sequence>
<dbReference type="HOGENOM" id="CLU_581532_0_0_1"/>
<feature type="region of interest" description="Disordered" evidence="1">
    <location>
        <begin position="22"/>
        <end position="42"/>
    </location>
</feature>
<dbReference type="EMBL" id="FN392319">
    <property type="protein sequence ID" value="CAY67191.1"/>
    <property type="molecule type" value="Genomic_DNA"/>
</dbReference>
<dbReference type="Proteomes" id="UP000000314">
    <property type="component" value="Chromosome 1"/>
</dbReference>
<dbReference type="AlphaFoldDB" id="C4QVB8"/>
<dbReference type="InParanoid" id="C4QVB8"/>
<dbReference type="RefSeq" id="XP_002489472.1">
    <property type="nucleotide sequence ID" value="XM_002489427.1"/>
</dbReference>
<proteinExistence type="predicted"/>
<gene>
    <name evidence="2" type="ordered locus">PAS_chr1-3_0131</name>
</gene>
<evidence type="ECO:0000313" key="2">
    <source>
        <dbReference type="EMBL" id="CAY67191.1"/>
    </source>
</evidence>
<dbReference type="KEGG" id="ppa:PAS_chr1-3_0131"/>
<dbReference type="OrthoDB" id="10314338at2759"/>
<name>C4QVB8_KOMPG</name>
<evidence type="ECO:0000256" key="1">
    <source>
        <dbReference type="SAM" id="MobiDB-lite"/>
    </source>
</evidence>
<accession>C4QVB8</accession>
<protein>
    <submittedName>
        <fullName evidence="2">Uncharacterized protein</fullName>
    </submittedName>
</protein>